<protein>
    <submittedName>
        <fullName evidence="3">Uncharacterized protein</fullName>
    </submittedName>
</protein>
<proteinExistence type="predicted"/>
<feature type="compositionally biased region" description="Polar residues" evidence="1">
    <location>
        <begin position="182"/>
        <end position="192"/>
    </location>
</feature>
<dbReference type="GO" id="GO:0043622">
    <property type="term" value="P:cortical microtubule organization"/>
    <property type="evidence" value="ECO:0007669"/>
    <property type="project" value="TreeGrafter"/>
</dbReference>
<evidence type="ECO:0000256" key="2">
    <source>
        <dbReference type="SAM" id="Phobius"/>
    </source>
</evidence>
<dbReference type="EMBL" id="CAMAPF010000008">
    <property type="protein sequence ID" value="CAH9060369.1"/>
    <property type="molecule type" value="Genomic_DNA"/>
</dbReference>
<organism evidence="3 4">
    <name type="scientific">Cuscuta epithymum</name>
    <dbReference type="NCBI Taxonomy" id="186058"/>
    <lineage>
        <taxon>Eukaryota</taxon>
        <taxon>Viridiplantae</taxon>
        <taxon>Streptophyta</taxon>
        <taxon>Embryophyta</taxon>
        <taxon>Tracheophyta</taxon>
        <taxon>Spermatophyta</taxon>
        <taxon>Magnoliopsida</taxon>
        <taxon>eudicotyledons</taxon>
        <taxon>Gunneridae</taxon>
        <taxon>Pentapetalae</taxon>
        <taxon>asterids</taxon>
        <taxon>lamiids</taxon>
        <taxon>Solanales</taxon>
        <taxon>Convolvulaceae</taxon>
        <taxon>Cuscuteae</taxon>
        <taxon>Cuscuta</taxon>
        <taxon>Cuscuta subgen. Cuscuta</taxon>
    </lineage>
</organism>
<dbReference type="PANTHER" id="PTHR31949">
    <property type="entry name" value="GASTRIC MUCIN-LIKE PROTEIN"/>
    <property type="match status" value="1"/>
</dbReference>
<keyword evidence="2" id="KW-1133">Transmembrane helix</keyword>
<sequence>MQCQHRCGGFINTCKLGDKNMDNPSYPVMMEKDDELTLFYEMSKLEKKHDYLHHDSDMFHAPLGSTGVSSPIFSIASTITGFEIDVDDLLSTENDKNDYEWLMTPLDTPVSPSLEFESTKPETSVRGTTETFALAKTRKLSNPHTQPIAKSSFTSKDSTPSRLNISNASIGRKPLSSGKLKPSTTSSVKPTMKSVSMSVLTSSLAKPTSNISLKRSHTRVVSSKSTQSTSLKRSTLGPQMSTPENPSITLKPKIMSKSIPRKSIKHLQSQQASSPTMKQRLLKAPNSLPLSLNASPMISSIPEKKKPVFTSTGRSGTHVESSLINGRGVRWKLSSLERGAPRPLNCGITHSSRGDSVTPSAMSRLHGKANTKVGPIVVGTKMVEKVEHVWKLASPKQDSSSRQSPYVSFLSSEPSLTSLTDSLGFGRANSKRSLDMARKDTVYMKVNLFEIHLFFLFLFTLINLNLALYEIG</sequence>
<dbReference type="GO" id="GO:0055028">
    <property type="term" value="C:cortical microtubule"/>
    <property type="evidence" value="ECO:0007669"/>
    <property type="project" value="TreeGrafter"/>
</dbReference>
<evidence type="ECO:0000313" key="3">
    <source>
        <dbReference type="EMBL" id="CAH9060369.1"/>
    </source>
</evidence>
<dbReference type="AlphaFoldDB" id="A0AAV0C253"/>
<evidence type="ECO:0000313" key="4">
    <source>
        <dbReference type="Proteomes" id="UP001152523"/>
    </source>
</evidence>
<keyword evidence="4" id="KW-1185">Reference proteome</keyword>
<dbReference type="PANTHER" id="PTHR31949:SF20">
    <property type="entry name" value="OS01G0141900 PROTEIN"/>
    <property type="match status" value="1"/>
</dbReference>
<comment type="caution">
    <text evidence="3">The sequence shown here is derived from an EMBL/GenBank/DDBJ whole genome shotgun (WGS) entry which is preliminary data.</text>
</comment>
<name>A0AAV0C253_9ASTE</name>
<feature type="compositionally biased region" description="Polar residues" evidence="1">
    <location>
        <begin position="211"/>
        <end position="248"/>
    </location>
</feature>
<feature type="region of interest" description="Disordered" evidence="1">
    <location>
        <begin position="140"/>
        <end position="192"/>
    </location>
</feature>
<feature type="region of interest" description="Disordered" evidence="1">
    <location>
        <begin position="211"/>
        <end position="249"/>
    </location>
</feature>
<evidence type="ECO:0000256" key="1">
    <source>
        <dbReference type="SAM" id="MobiDB-lite"/>
    </source>
</evidence>
<dbReference type="Proteomes" id="UP001152523">
    <property type="component" value="Unassembled WGS sequence"/>
</dbReference>
<keyword evidence="2" id="KW-0812">Transmembrane</keyword>
<feature type="transmembrane region" description="Helical" evidence="2">
    <location>
        <begin position="451"/>
        <end position="469"/>
    </location>
</feature>
<feature type="compositionally biased region" description="Polar residues" evidence="1">
    <location>
        <begin position="142"/>
        <end position="169"/>
    </location>
</feature>
<keyword evidence="2" id="KW-0472">Membrane</keyword>
<gene>
    <name evidence="3" type="ORF">CEPIT_LOCUS1543</name>
</gene>
<accession>A0AAV0C253</accession>
<reference evidence="3" key="1">
    <citation type="submission" date="2022-07" db="EMBL/GenBank/DDBJ databases">
        <authorList>
            <person name="Macas J."/>
            <person name="Novak P."/>
            <person name="Neumann P."/>
        </authorList>
    </citation>
    <scope>NUCLEOTIDE SEQUENCE</scope>
</reference>